<keyword evidence="4" id="KW-0808">Transferase</keyword>
<proteinExistence type="inferred from homology"/>
<dbReference type="Gene3D" id="3.40.50.11820">
    <property type="match status" value="1"/>
</dbReference>
<reference evidence="8 9" key="1">
    <citation type="submission" date="2020-03" db="EMBL/GenBank/DDBJ databases">
        <title>WGS of actinomycetes isolated from Thailand.</title>
        <authorList>
            <person name="Thawai C."/>
        </authorList>
    </citation>
    <scope>NUCLEOTIDE SEQUENCE [LARGE SCALE GENOMIC DNA]</scope>
    <source>
        <strain evidence="8 9">PRB2-1</strain>
    </source>
</reference>
<evidence type="ECO:0000256" key="1">
    <source>
        <dbReference type="ARBA" id="ARBA00004202"/>
    </source>
</evidence>
<keyword evidence="5" id="KW-0777">Teichoic acid biosynthesis</keyword>
<dbReference type="InterPro" id="IPR043148">
    <property type="entry name" value="TagF_C"/>
</dbReference>
<dbReference type="Proteomes" id="UP000734511">
    <property type="component" value="Unassembled WGS sequence"/>
</dbReference>
<dbReference type="InterPro" id="IPR007554">
    <property type="entry name" value="Glycerophosphate_synth"/>
</dbReference>
<evidence type="ECO:0000259" key="7">
    <source>
        <dbReference type="Pfam" id="PF00535"/>
    </source>
</evidence>
<keyword evidence="9" id="KW-1185">Reference proteome</keyword>
<dbReference type="SUPFAM" id="SSF53756">
    <property type="entry name" value="UDP-Glycosyltransferase/glycogen phosphorylase"/>
    <property type="match status" value="1"/>
</dbReference>
<keyword evidence="3" id="KW-1003">Cell membrane</keyword>
<dbReference type="InterPro" id="IPR001173">
    <property type="entry name" value="Glyco_trans_2-like"/>
</dbReference>
<evidence type="ECO:0000256" key="4">
    <source>
        <dbReference type="ARBA" id="ARBA00022679"/>
    </source>
</evidence>
<dbReference type="Pfam" id="PF04464">
    <property type="entry name" value="Glyphos_transf"/>
    <property type="match status" value="1"/>
</dbReference>
<organism evidence="8 9">
    <name type="scientific">Actinacidiphila epipremni</name>
    <dbReference type="NCBI Taxonomy" id="2053013"/>
    <lineage>
        <taxon>Bacteria</taxon>
        <taxon>Bacillati</taxon>
        <taxon>Actinomycetota</taxon>
        <taxon>Actinomycetes</taxon>
        <taxon>Kitasatosporales</taxon>
        <taxon>Streptomycetaceae</taxon>
        <taxon>Actinacidiphila</taxon>
    </lineage>
</organism>
<evidence type="ECO:0000256" key="6">
    <source>
        <dbReference type="ARBA" id="ARBA00023136"/>
    </source>
</evidence>
<accession>A0ABX0ZE72</accession>
<evidence type="ECO:0000256" key="3">
    <source>
        <dbReference type="ARBA" id="ARBA00022475"/>
    </source>
</evidence>
<comment type="subcellular location">
    <subcellularLocation>
        <location evidence="1">Cell membrane</location>
        <topology evidence="1">Peripheral membrane protein</topology>
    </subcellularLocation>
</comment>
<evidence type="ECO:0000256" key="5">
    <source>
        <dbReference type="ARBA" id="ARBA00022944"/>
    </source>
</evidence>
<comment type="similarity">
    <text evidence="2">Belongs to the CDP-glycerol glycerophosphotransferase family.</text>
</comment>
<dbReference type="EMBL" id="JAATEJ010000001">
    <property type="protein sequence ID" value="NJP42080.1"/>
    <property type="molecule type" value="Genomic_DNA"/>
</dbReference>
<dbReference type="CDD" id="cd00761">
    <property type="entry name" value="Glyco_tranf_GTA_type"/>
    <property type="match status" value="1"/>
</dbReference>
<dbReference type="SUPFAM" id="SSF53448">
    <property type="entry name" value="Nucleotide-diphospho-sugar transferases"/>
    <property type="match status" value="1"/>
</dbReference>
<dbReference type="InterPro" id="IPR051612">
    <property type="entry name" value="Teichoic_Acid_Biosynth"/>
</dbReference>
<protein>
    <submittedName>
        <fullName evidence="8">Glycosyltransferase</fullName>
    </submittedName>
</protein>
<gene>
    <name evidence="8" type="ORF">HCN08_01405</name>
</gene>
<evidence type="ECO:0000313" key="8">
    <source>
        <dbReference type="EMBL" id="NJP42080.1"/>
    </source>
</evidence>
<feature type="domain" description="Glycosyltransferase 2-like" evidence="7">
    <location>
        <begin position="6"/>
        <end position="169"/>
    </location>
</feature>
<dbReference type="Pfam" id="PF00535">
    <property type="entry name" value="Glycos_transf_2"/>
    <property type="match status" value="1"/>
</dbReference>
<dbReference type="RefSeq" id="WP_167980935.1">
    <property type="nucleotide sequence ID" value="NZ_JAATEJ010000001.1"/>
</dbReference>
<dbReference type="PANTHER" id="PTHR37316:SF3">
    <property type="entry name" value="TEICHOIC ACID GLYCEROL-PHOSPHATE TRANSFERASE"/>
    <property type="match status" value="1"/>
</dbReference>
<name>A0ABX0ZE72_9ACTN</name>
<dbReference type="InterPro" id="IPR043149">
    <property type="entry name" value="TagF_N"/>
</dbReference>
<dbReference type="PANTHER" id="PTHR37316">
    <property type="entry name" value="TEICHOIC ACID GLYCEROL-PHOSPHATE PRIMASE"/>
    <property type="match status" value="1"/>
</dbReference>
<comment type="caution">
    <text evidence="8">The sequence shown here is derived from an EMBL/GenBank/DDBJ whole genome shotgun (WGS) entry which is preliminary data.</text>
</comment>
<sequence length="1194" mass="134390">MTPRLSVVVPVYNVELFLDECLQSLADQTFRDWEAVVVDDGSTDGSLEIARKWAARDTRIRVVEQPNAGLGAARNTGVRHIAAGTEFLAFVDSDDVVVPDAYQRCIASLDKTGSDFVSGNVDILVAGETSPSALHAKRLNKPRERTHISRDRDLLYDRTAWNKVFRRSFWDRHAFAFPEGILYEDAPVTIPAHFRATAVDVLAEPIYQWRQRTAGAPSITQNRTDPRNVRDRITSFDSVSRFLAAQPGAEYRGYKRWYDETAITDELPLFWNVLSEAGEEFRRAFLDGSRDFLDRVDPAVLAKVPVPVRLKCFFISQGLLDDVIELVQFEREFGKAIPVARSGLRHYADYPQLRDRPGLAVPREVLRLGPELAMRARATAVRWEQGKLHVDGYAYVRNLEAGRGAMSLRRALLREKGSRRSVVLWMHRTREPEATVASWQSLHSYDWSGFRFTLAPDKLKQRGAWKEGTWQLTIAGGQQGVVRRSRVKAGLSESAESPAPFWVAPDVRVVPYVADEHLYIKVEKVRATYTGHEVSGGRLRITGTLSRDVDDSLTLRATQGSNGVTFEVPVTTHTQGDGSRTFEAAVETASLDVPGRDSGNPDRTETWLLNLVAPGRAAIPVAVRGGEQTPAEQFPIRAGEPGWGARAVYVTGGPTGALVLRTQPAQALADAVTSTGPGMLLVEGTLPAVPERPLHLVLRHSRQAEEHVYPVTVTGDRFRAEFRPVPHSTLSGKRPLRTGHWYAFLREEDTRDSYPVRLTAAALPALPFGLEAHGREYTVGSRFFDRLYVRSAPDLREDEAGRYRQRQLRTEVYGGARTAPLKDQVMYASFNGRQFSDSPRAVYEELVRRGSDLEHLWVVQDGQASVPDGATALRCWSKEWYAALGESRYIVWNSHLPHWIERREGQVIVQTWHGTPLKRIAHDIDSVQFADRQYLAKVAQETPHWSFLVSPNRFSTPIMKRAFAFDGEILESGYPRNDLLRAAGQEERARAVRDRIGLPEGKRVVLYAPTWRDDQFYQAGHYKFDLRIDLEDARRRLGDDHVLLVRKHANIVDSVPGAGDGFVFDVSDYPEIGELFLISDILITDYSSLMFDFANTGRPMLFFTYDLDHYRDRLRGFYFDFEEKAPGPLIHTSEDLVTALRDIDGTADRYADAYRAFQDLFCDLDDGHAADRVIDRMVQLASAAPSQPSSAESR</sequence>
<dbReference type="Gene3D" id="3.90.550.10">
    <property type="entry name" value="Spore Coat Polysaccharide Biosynthesis Protein SpsA, Chain A"/>
    <property type="match status" value="1"/>
</dbReference>
<evidence type="ECO:0000256" key="2">
    <source>
        <dbReference type="ARBA" id="ARBA00010488"/>
    </source>
</evidence>
<dbReference type="InterPro" id="IPR029044">
    <property type="entry name" value="Nucleotide-diphossugar_trans"/>
</dbReference>
<keyword evidence="6" id="KW-0472">Membrane</keyword>
<dbReference type="Gene3D" id="3.40.50.12580">
    <property type="match status" value="1"/>
</dbReference>
<evidence type="ECO:0000313" key="9">
    <source>
        <dbReference type="Proteomes" id="UP000734511"/>
    </source>
</evidence>